<organism evidence="1 2">
    <name type="scientific">Vagococcus elongatus</name>
    <dbReference type="NCBI Taxonomy" id="180344"/>
    <lineage>
        <taxon>Bacteria</taxon>
        <taxon>Bacillati</taxon>
        <taxon>Bacillota</taxon>
        <taxon>Bacilli</taxon>
        <taxon>Lactobacillales</taxon>
        <taxon>Enterococcaceae</taxon>
        <taxon>Vagococcus</taxon>
    </lineage>
</organism>
<protein>
    <submittedName>
        <fullName evidence="1">Uncharacterized protein</fullName>
    </submittedName>
</protein>
<evidence type="ECO:0000313" key="1">
    <source>
        <dbReference type="EMBL" id="RSU11626.1"/>
    </source>
</evidence>
<dbReference type="Proteomes" id="UP000287605">
    <property type="component" value="Unassembled WGS sequence"/>
</dbReference>
<proteinExistence type="predicted"/>
<accession>A0A430AU97</accession>
<dbReference type="AlphaFoldDB" id="A0A430AU97"/>
<keyword evidence="2" id="KW-1185">Reference proteome</keyword>
<sequence>MKKIEFETILDNYNKAPQRAKEYFDEISQQEKDSKIIKCPNCNSVDVEYMGNDKKNFSAGKAVAGVALTGSVGSLAGFTGKKGNEKWHCKKCGYTFETKT</sequence>
<reference evidence="1 2" key="1">
    <citation type="submission" date="2017-05" db="EMBL/GenBank/DDBJ databases">
        <title>Vagococcus spp. assemblies.</title>
        <authorList>
            <person name="Gulvik C.A."/>
        </authorList>
    </citation>
    <scope>NUCLEOTIDE SEQUENCE [LARGE SCALE GENOMIC DNA]</scope>
    <source>
        <strain evidence="1 2">CCUG 51432</strain>
    </source>
</reference>
<gene>
    <name evidence="1" type="ORF">CBF29_07945</name>
</gene>
<name>A0A430AU97_9ENTE</name>
<comment type="caution">
    <text evidence="1">The sequence shown here is derived from an EMBL/GenBank/DDBJ whole genome shotgun (WGS) entry which is preliminary data.</text>
</comment>
<dbReference type="EMBL" id="NGKA01000010">
    <property type="protein sequence ID" value="RSU11626.1"/>
    <property type="molecule type" value="Genomic_DNA"/>
</dbReference>
<evidence type="ECO:0000313" key="2">
    <source>
        <dbReference type="Proteomes" id="UP000287605"/>
    </source>
</evidence>